<dbReference type="EMBL" id="RBZP01000023">
    <property type="protein sequence ID" value="RKQ29592.1"/>
    <property type="molecule type" value="Genomic_DNA"/>
</dbReference>
<dbReference type="AlphaFoldDB" id="A0A494ZUC1"/>
<dbReference type="InterPro" id="IPR036390">
    <property type="entry name" value="WH_DNA-bd_sf"/>
</dbReference>
<dbReference type="PROSITE" id="PS50042">
    <property type="entry name" value="CNMP_BINDING_3"/>
    <property type="match status" value="1"/>
</dbReference>
<keyword evidence="3" id="KW-0010">Activator</keyword>
<evidence type="ECO:0000313" key="7">
    <source>
        <dbReference type="EMBL" id="RKQ29592.1"/>
    </source>
</evidence>
<dbReference type="CDD" id="cd00092">
    <property type="entry name" value="HTH_CRP"/>
    <property type="match status" value="1"/>
</dbReference>
<dbReference type="Pfam" id="PF13545">
    <property type="entry name" value="HTH_Crp_2"/>
    <property type="match status" value="1"/>
</dbReference>
<evidence type="ECO:0000259" key="6">
    <source>
        <dbReference type="PROSITE" id="PS51063"/>
    </source>
</evidence>
<dbReference type="InterPro" id="IPR000595">
    <property type="entry name" value="cNMP-bd_dom"/>
</dbReference>
<dbReference type="OrthoDB" id="9798104at2"/>
<evidence type="ECO:0000256" key="3">
    <source>
        <dbReference type="ARBA" id="ARBA00023159"/>
    </source>
</evidence>
<keyword evidence="8" id="KW-1185">Reference proteome</keyword>
<dbReference type="PROSITE" id="PS51063">
    <property type="entry name" value="HTH_CRP_2"/>
    <property type="match status" value="1"/>
</dbReference>
<dbReference type="PANTHER" id="PTHR24567:SF28">
    <property type="entry name" value="LISTERIOLYSIN REGULATORY PROTEIN"/>
    <property type="match status" value="1"/>
</dbReference>
<evidence type="ECO:0000256" key="1">
    <source>
        <dbReference type="ARBA" id="ARBA00023015"/>
    </source>
</evidence>
<dbReference type="InterPro" id="IPR018490">
    <property type="entry name" value="cNMP-bd_dom_sf"/>
</dbReference>
<dbReference type="SUPFAM" id="SSF51206">
    <property type="entry name" value="cAMP-binding domain-like"/>
    <property type="match status" value="1"/>
</dbReference>
<keyword evidence="1" id="KW-0805">Transcription regulation</keyword>
<reference evidence="7 8" key="1">
    <citation type="journal article" date="2016" name="Int. J. Syst. Evol. Microbiol.">
        <title>Oceanobacillus halophilus sp. nov., a novel moderately halophilic bacterium from a hypersaline lake.</title>
        <authorList>
            <person name="Amoozegar M.A."/>
            <person name="Bagheri M."/>
            <person name="Makhdoumi A."/>
            <person name="Nikou M.M."/>
            <person name="Fazeli S.A.S."/>
            <person name="Schumann P."/>
            <person name="Sproer C."/>
            <person name="Sanchez-Porro C."/>
            <person name="Ventosa A."/>
        </authorList>
    </citation>
    <scope>NUCLEOTIDE SEQUENCE [LARGE SCALE GENOMIC DNA]</scope>
    <source>
        <strain evidence="7 8">DSM 23996</strain>
    </source>
</reference>
<dbReference type="Pfam" id="PF00027">
    <property type="entry name" value="cNMP_binding"/>
    <property type="match status" value="1"/>
</dbReference>
<gene>
    <name evidence="7" type="ORF">D8M06_17525</name>
</gene>
<keyword evidence="2" id="KW-0238">DNA-binding</keyword>
<sequence>MSKSCNHDVSMNQLCVSKVPFFNHLTYEEMLKIVEMSRRLNYKKGEVIFRDGEPLEYLYIVHQGRVKNYQLFESGKEQLLRIIESGEFMGELALFTEKTLDSHAEAMEKTEICAIHRDDMQLLMQQHPTIAVKILQEFSTRLDETEKLVGNLSSKDVETRTADYLVELAKKSNSNEINLPMSKKDLASYLGTTSETISRRLSNFQTNGWIEQKGQRRIRILDKQALENISIEN</sequence>
<dbReference type="RefSeq" id="WP_121205886.1">
    <property type="nucleotide sequence ID" value="NZ_RBZP01000023.1"/>
</dbReference>
<dbReference type="Gene3D" id="2.60.120.10">
    <property type="entry name" value="Jelly Rolls"/>
    <property type="match status" value="1"/>
</dbReference>
<evidence type="ECO:0000256" key="2">
    <source>
        <dbReference type="ARBA" id="ARBA00023125"/>
    </source>
</evidence>
<organism evidence="7 8">
    <name type="scientific">Oceanobacillus halophilus</name>
    <dbReference type="NCBI Taxonomy" id="930130"/>
    <lineage>
        <taxon>Bacteria</taxon>
        <taxon>Bacillati</taxon>
        <taxon>Bacillota</taxon>
        <taxon>Bacilli</taxon>
        <taxon>Bacillales</taxon>
        <taxon>Bacillaceae</taxon>
        <taxon>Oceanobacillus</taxon>
    </lineage>
</organism>
<evidence type="ECO:0000259" key="5">
    <source>
        <dbReference type="PROSITE" id="PS50042"/>
    </source>
</evidence>
<dbReference type="GO" id="GO:0003677">
    <property type="term" value="F:DNA binding"/>
    <property type="evidence" value="ECO:0007669"/>
    <property type="project" value="UniProtKB-KW"/>
</dbReference>
<dbReference type="GO" id="GO:0003700">
    <property type="term" value="F:DNA-binding transcription factor activity"/>
    <property type="evidence" value="ECO:0007669"/>
    <property type="project" value="TreeGrafter"/>
</dbReference>
<dbReference type="PRINTS" id="PR00034">
    <property type="entry name" value="HTHCRP"/>
</dbReference>
<dbReference type="SUPFAM" id="SSF46785">
    <property type="entry name" value="Winged helix' DNA-binding domain"/>
    <property type="match status" value="1"/>
</dbReference>
<dbReference type="PANTHER" id="PTHR24567">
    <property type="entry name" value="CRP FAMILY TRANSCRIPTIONAL REGULATORY PROTEIN"/>
    <property type="match status" value="1"/>
</dbReference>
<dbReference type="InterPro" id="IPR036388">
    <property type="entry name" value="WH-like_DNA-bd_sf"/>
</dbReference>
<dbReference type="CDD" id="cd00038">
    <property type="entry name" value="CAP_ED"/>
    <property type="match status" value="1"/>
</dbReference>
<dbReference type="SMART" id="SM00100">
    <property type="entry name" value="cNMP"/>
    <property type="match status" value="1"/>
</dbReference>
<dbReference type="SMART" id="SM00419">
    <property type="entry name" value="HTH_CRP"/>
    <property type="match status" value="1"/>
</dbReference>
<dbReference type="InterPro" id="IPR012318">
    <property type="entry name" value="HTH_CRP"/>
</dbReference>
<dbReference type="Gene3D" id="1.10.10.10">
    <property type="entry name" value="Winged helix-like DNA-binding domain superfamily/Winged helix DNA-binding domain"/>
    <property type="match status" value="1"/>
</dbReference>
<protein>
    <submittedName>
        <fullName evidence="7">Crp/Fnr family transcriptional regulator</fullName>
    </submittedName>
</protein>
<keyword evidence="4" id="KW-0804">Transcription</keyword>
<accession>A0A494ZUC1</accession>
<feature type="domain" description="HTH crp-type" evidence="6">
    <location>
        <begin position="155"/>
        <end position="224"/>
    </location>
</feature>
<dbReference type="InterPro" id="IPR014710">
    <property type="entry name" value="RmlC-like_jellyroll"/>
</dbReference>
<comment type="caution">
    <text evidence="7">The sequence shown here is derived from an EMBL/GenBank/DDBJ whole genome shotgun (WGS) entry which is preliminary data.</text>
</comment>
<dbReference type="Proteomes" id="UP000269301">
    <property type="component" value="Unassembled WGS sequence"/>
</dbReference>
<feature type="domain" description="Cyclic nucleotide-binding" evidence="5">
    <location>
        <begin position="21"/>
        <end position="141"/>
    </location>
</feature>
<dbReference type="InterPro" id="IPR050397">
    <property type="entry name" value="Env_Response_Regulators"/>
</dbReference>
<evidence type="ECO:0000256" key="4">
    <source>
        <dbReference type="ARBA" id="ARBA00023163"/>
    </source>
</evidence>
<evidence type="ECO:0000313" key="8">
    <source>
        <dbReference type="Proteomes" id="UP000269301"/>
    </source>
</evidence>
<proteinExistence type="predicted"/>
<dbReference type="GO" id="GO:0005829">
    <property type="term" value="C:cytosol"/>
    <property type="evidence" value="ECO:0007669"/>
    <property type="project" value="TreeGrafter"/>
</dbReference>
<name>A0A494ZUC1_9BACI</name>